<protein>
    <submittedName>
        <fullName evidence="1">Uncharacterized protein</fullName>
    </submittedName>
</protein>
<keyword evidence="2" id="KW-1185">Reference proteome</keyword>
<sequence>MYGAGEKFLREVGTGSKELHLFGECGLKVHLERFPVAASAFRKSPTCWLWSGGYRQAETSLAAATD</sequence>
<accession>A0ABS8VUW7</accession>
<proteinExistence type="predicted"/>
<dbReference type="Proteomes" id="UP001521074">
    <property type="component" value="Unassembled WGS sequence"/>
</dbReference>
<dbReference type="EMBL" id="JAJSOJ010000045">
    <property type="protein sequence ID" value="MCE0744788.1"/>
    <property type="molecule type" value="Genomic_DNA"/>
</dbReference>
<organism evidence="1 2">
    <name type="scientific">Acetobacter sicerae</name>
    <dbReference type="NCBI Taxonomy" id="85325"/>
    <lineage>
        <taxon>Bacteria</taxon>
        <taxon>Pseudomonadati</taxon>
        <taxon>Pseudomonadota</taxon>
        <taxon>Alphaproteobacteria</taxon>
        <taxon>Acetobacterales</taxon>
        <taxon>Acetobacteraceae</taxon>
        <taxon>Acetobacter</taxon>
    </lineage>
</organism>
<evidence type="ECO:0000313" key="1">
    <source>
        <dbReference type="EMBL" id="MCE0744788.1"/>
    </source>
</evidence>
<evidence type="ECO:0000313" key="2">
    <source>
        <dbReference type="Proteomes" id="UP001521074"/>
    </source>
</evidence>
<dbReference type="RefSeq" id="WP_232878564.1">
    <property type="nucleotide sequence ID" value="NZ_JAJSOJ010000045.1"/>
</dbReference>
<reference evidence="1 2" key="1">
    <citation type="submission" date="2021-12" db="EMBL/GenBank/DDBJ databases">
        <title>Genome sequence of Acetobacter sicerae DmPark20a_162.</title>
        <authorList>
            <person name="Chaston J.M."/>
        </authorList>
    </citation>
    <scope>NUCLEOTIDE SEQUENCE [LARGE SCALE GENOMIC DNA]</scope>
    <source>
        <strain evidence="1 2">DmPark20a_162</strain>
    </source>
</reference>
<comment type="caution">
    <text evidence="1">The sequence shown here is derived from an EMBL/GenBank/DDBJ whole genome shotgun (WGS) entry which is preliminary data.</text>
</comment>
<name>A0ABS8VUW7_9PROT</name>
<gene>
    <name evidence="1" type="ORF">LWC05_12950</name>
</gene>